<dbReference type="Proteomes" id="UP001358586">
    <property type="component" value="Chromosome 5"/>
</dbReference>
<dbReference type="EMBL" id="JARKNE010000005">
    <property type="protein sequence ID" value="KAK5832843.1"/>
    <property type="molecule type" value="Genomic_DNA"/>
</dbReference>
<keyword evidence="3" id="KW-1185">Reference proteome</keyword>
<protein>
    <recommendedName>
        <fullName evidence="1">RNase H type-1 domain-containing protein</fullName>
    </recommendedName>
</protein>
<accession>A0ABR0Q0M5</accession>
<name>A0ABR0Q0M5_GOSAR</name>
<feature type="domain" description="RNase H type-1" evidence="1">
    <location>
        <begin position="20"/>
        <end position="76"/>
    </location>
</feature>
<evidence type="ECO:0000313" key="3">
    <source>
        <dbReference type="Proteomes" id="UP001358586"/>
    </source>
</evidence>
<comment type="caution">
    <text evidence="2">The sequence shown here is derived from an EMBL/GenBank/DDBJ whole genome shotgun (WGS) entry which is preliminary data.</text>
</comment>
<proteinExistence type="predicted"/>
<sequence length="77" mass="8506">MRKRRDQVGKPPLVGWIKLNTNGARDSVSRDALAAAVARDDFGTCCGGVERNIGKCSAVQAEFWDIYDGLFMAWDNN</sequence>
<evidence type="ECO:0000313" key="2">
    <source>
        <dbReference type="EMBL" id="KAK5832843.1"/>
    </source>
</evidence>
<dbReference type="PANTHER" id="PTHR47723:SF13">
    <property type="entry name" value="PUTATIVE-RELATED"/>
    <property type="match status" value="1"/>
</dbReference>
<evidence type="ECO:0000259" key="1">
    <source>
        <dbReference type="Pfam" id="PF13456"/>
    </source>
</evidence>
<dbReference type="InterPro" id="IPR002156">
    <property type="entry name" value="RNaseH_domain"/>
</dbReference>
<dbReference type="InterPro" id="IPR053151">
    <property type="entry name" value="RNase_H-like"/>
</dbReference>
<gene>
    <name evidence="2" type="ORF">PVK06_016646</name>
</gene>
<dbReference type="PANTHER" id="PTHR47723">
    <property type="entry name" value="OS05G0353850 PROTEIN"/>
    <property type="match status" value="1"/>
</dbReference>
<reference evidence="2 3" key="1">
    <citation type="submission" date="2023-03" db="EMBL/GenBank/DDBJ databases">
        <title>WGS of Gossypium arboreum.</title>
        <authorList>
            <person name="Yu D."/>
        </authorList>
    </citation>
    <scope>NUCLEOTIDE SEQUENCE [LARGE SCALE GENOMIC DNA]</scope>
    <source>
        <tissue evidence="2">Leaf</tissue>
    </source>
</reference>
<dbReference type="Pfam" id="PF13456">
    <property type="entry name" value="RVT_3"/>
    <property type="match status" value="1"/>
</dbReference>
<organism evidence="2 3">
    <name type="scientific">Gossypium arboreum</name>
    <name type="common">Tree cotton</name>
    <name type="synonym">Gossypium nanking</name>
    <dbReference type="NCBI Taxonomy" id="29729"/>
    <lineage>
        <taxon>Eukaryota</taxon>
        <taxon>Viridiplantae</taxon>
        <taxon>Streptophyta</taxon>
        <taxon>Embryophyta</taxon>
        <taxon>Tracheophyta</taxon>
        <taxon>Spermatophyta</taxon>
        <taxon>Magnoliopsida</taxon>
        <taxon>eudicotyledons</taxon>
        <taxon>Gunneridae</taxon>
        <taxon>Pentapetalae</taxon>
        <taxon>rosids</taxon>
        <taxon>malvids</taxon>
        <taxon>Malvales</taxon>
        <taxon>Malvaceae</taxon>
        <taxon>Malvoideae</taxon>
        <taxon>Gossypium</taxon>
    </lineage>
</organism>